<feature type="transmembrane region" description="Helical" evidence="11">
    <location>
        <begin position="181"/>
        <end position="199"/>
    </location>
</feature>
<dbReference type="GO" id="GO:0001594">
    <property type="term" value="F:trace-amine receptor activity"/>
    <property type="evidence" value="ECO:0007669"/>
    <property type="project" value="InterPro"/>
</dbReference>
<evidence type="ECO:0000256" key="9">
    <source>
        <dbReference type="ARBA" id="ARBA00023180"/>
    </source>
</evidence>
<dbReference type="SMART" id="SM01381">
    <property type="entry name" value="7TM_GPCR_Srsx"/>
    <property type="match status" value="1"/>
</dbReference>
<dbReference type="PRINTS" id="PR00237">
    <property type="entry name" value="GPCRRHODOPSN"/>
</dbReference>
<keyword evidence="5" id="KW-0297">G-protein coupled receptor</keyword>
<feature type="transmembrane region" description="Helical" evidence="11">
    <location>
        <begin position="34"/>
        <end position="59"/>
    </location>
</feature>
<keyword evidence="4 11" id="KW-1133">Transmembrane helix</keyword>
<dbReference type="FunFam" id="1.20.1070.10:FF:000030">
    <property type="entry name" value="trace amine-associated receptor 1"/>
    <property type="match status" value="1"/>
</dbReference>
<evidence type="ECO:0000256" key="1">
    <source>
        <dbReference type="ARBA" id="ARBA00004651"/>
    </source>
</evidence>
<evidence type="ECO:0000313" key="14">
    <source>
        <dbReference type="Proteomes" id="UP000314982"/>
    </source>
</evidence>
<keyword evidence="7" id="KW-1015">Disulfide bond</keyword>
<name>A0A4W5P4C6_9TELE</name>
<proteinExistence type="predicted"/>
<feature type="transmembrane region" description="Helical" evidence="11">
    <location>
        <begin position="321"/>
        <end position="342"/>
    </location>
</feature>
<evidence type="ECO:0000256" key="10">
    <source>
        <dbReference type="ARBA" id="ARBA00023224"/>
    </source>
</evidence>
<feature type="domain" description="G-protein coupled receptors family 1 profile" evidence="12">
    <location>
        <begin position="50"/>
        <end position="311"/>
    </location>
</feature>
<keyword evidence="2" id="KW-1003">Cell membrane</keyword>
<sequence>MDISSHQHLDPKLFCYPESNASCTREIFSDGVQIALYFLMVSGMLVTILGNGVVIISIAHIKQLHTPTNMLIMSLAVADLLLGVTVMPFSTMRAVEGCWYFGDAFCLLHSSLDMFLTSVSIFHLVFIAIDRYEAVCNPLRYSTKITIPIAWLMVFASWAVAALYSYGLLYSKANVRGLDEFIASIYCLGSCNLFLNALWGALDTLIAFFFPCSVMVGLYTKIFLVAKEHLRKIEDSQNNSNEGGRGVVSQRSERKAAKTLGIVVGVFIFCWLPFFVHSIVDPYTNFSTPPILFEVFIWLGYFNSTANPIIYALFYPWFRKCLNLIVTLKIFNINSSYINVFLNSFLV</sequence>
<feature type="transmembrane region" description="Helical" evidence="11">
    <location>
        <begin position="259"/>
        <end position="279"/>
    </location>
</feature>
<evidence type="ECO:0000256" key="8">
    <source>
        <dbReference type="ARBA" id="ARBA00023170"/>
    </source>
</evidence>
<dbReference type="Pfam" id="PF00001">
    <property type="entry name" value="7tm_1"/>
    <property type="match status" value="1"/>
</dbReference>
<dbReference type="Proteomes" id="UP000314982">
    <property type="component" value="Unassembled WGS sequence"/>
</dbReference>
<keyword evidence="3 11" id="KW-0812">Transmembrane</keyword>
<comment type="subcellular location">
    <subcellularLocation>
        <location evidence="1">Cell membrane</location>
        <topology evidence="1">Multi-pass membrane protein</topology>
    </subcellularLocation>
</comment>
<dbReference type="CDD" id="cd15055">
    <property type="entry name" value="7tmA_TAARs"/>
    <property type="match status" value="1"/>
</dbReference>
<dbReference type="PANTHER" id="PTHR24249">
    <property type="entry name" value="HISTAMINE RECEPTOR-RELATED G-PROTEIN COUPLED RECEPTOR"/>
    <property type="match status" value="1"/>
</dbReference>
<evidence type="ECO:0000256" key="11">
    <source>
        <dbReference type="SAM" id="Phobius"/>
    </source>
</evidence>
<dbReference type="GO" id="GO:0005886">
    <property type="term" value="C:plasma membrane"/>
    <property type="evidence" value="ECO:0007669"/>
    <property type="project" value="UniProtKB-SubCell"/>
</dbReference>
<reference evidence="13" key="2">
    <citation type="submission" date="2025-08" db="UniProtKB">
        <authorList>
            <consortium name="Ensembl"/>
        </authorList>
    </citation>
    <scope>IDENTIFICATION</scope>
</reference>
<reference evidence="14" key="1">
    <citation type="submission" date="2018-06" db="EMBL/GenBank/DDBJ databases">
        <title>Genome assembly of Danube salmon.</title>
        <authorList>
            <person name="Macqueen D.J."/>
            <person name="Gundappa M.K."/>
        </authorList>
    </citation>
    <scope>NUCLEOTIDE SEQUENCE [LARGE SCALE GENOMIC DNA]</scope>
</reference>
<feature type="transmembrane region" description="Helical" evidence="11">
    <location>
        <begin position="149"/>
        <end position="169"/>
    </location>
</feature>
<accession>A0A4W5P4C6</accession>
<feature type="transmembrane region" description="Helical" evidence="11">
    <location>
        <begin position="104"/>
        <end position="129"/>
    </location>
</feature>
<evidence type="ECO:0000256" key="6">
    <source>
        <dbReference type="ARBA" id="ARBA00023136"/>
    </source>
</evidence>
<keyword evidence="10" id="KW-0807">Transducer</keyword>
<evidence type="ECO:0000256" key="4">
    <source>
        <dbReference type="ARBA" id="ARBA00022989"/>
    </source>
</evidence>
<feature type="transmembrane region" description="Helical" evidence="11">
    <location>
        <begin position="205"/>
        <end position="226"/>
    </location>
</feature>
<dbReference type="InterPro" id="IPR009132">
    <property type="entry name" value="TAAR_fam"/>
</dbReference>
<dbReference type="PANTHER" id="PTHR24249:SF307">
    <property type="entry name" value="TRACE AMINE-ASSOCIATED RECEPTOR 5"/>
    <property type="match status" value="1"/>
</dbReference>
<keyword evidence="6 11" id="KW-0472">Membrane</keyword>
<organism evidence="13 14">
    <name type="scientific">Hucho hucho</name>
    <name type="common">huchen</name>
    <dbReference type="NCBI Taxonomy" id="62062"/>
    <lineage>
        <taxon>Eukaryota</taxon>
        <taxon>Metazoa</taxon>
        <taxon>Chordata</taxon>
        <taxon>Craniata</taxon>
        <taxon>Vertebrata</taxon>
        <taxon>Euteleostomi</taxon>
        <taxon>Actinopterygii</taxon>
        <taxon>Neopterygii</taxon>
        <taxon>Teleostei</taxon>
        <taxon>Protacanthopterygii</taxon>
        <taxon>Salmoniformes</taxon>
        <taxon>Salmonidae</taxon>
        <taxon>Salmoninae</taxon>
        <taxon>Hucho</taxon>
    </lineage>
</organism>
<dbReference type="SUPFAM" id="SSF81321">
    <property type="entry name" value="Family A G protein-coupled receptor-like"/>
    <property type="match status" value="1"/>
</dbReference>
<dbReference type="PRINTS" id="PR01830">
    <property type="entry name" value="TRACEAMINER"/>
</dbReference>
<dbReference type="AlphaFoldDB" id="A0A4W5P4C6"/>
<dbReference type="PROSITE" id="PS50262">
    <property type="entry name" value="G_PROTEIN_RECEP_F1_2"/>
    <property type="match status" value="1"/>
</dbReference>
<dbReference type="InterPro" id="IPR017452">
    <property type="entry name" value="GPCR_Rhodpsn_7TM"/>
</dbReference>
<evidence type="ECO:0000313" key="13">
    <source>
        <dbReference type="Ensembl" id="ENSHHUP00000058202.1"/>
    </source>
</evidence>
<dbReference type="GeneTree" id="ENSGT00940000161258"/>
<dbReference type="STRING" id="62062.ENSHHUP00000058202"/>
<feature type="transmembrane region" description="Helical" evidence="11">
    <location>
        <begin position="71"/>
        <end position="92"/>
    </location>
</feature>
<dbReference type="Gene3D" id="1.20.1070.10">
    <property type="entry name" value="Rhodopsin 7-helix transmembrane proteins"/>
    <property type="match status" value="1"/>
</dbReference>
<reference evidence="13" key="3">
    <citation type="submission" date="2025-09" db="UniProtKB">
        <authorList>
            <consortium name="Ensembl"/>
        </authorList>
    </citation>
    <scope>IDENTIFICATION</scope>
</reference>
<evidence type="ECO:0000256" key="7">
    <source>
        <dbReference type="ARBA" id="ARBA00023157"/>
    </source>
</evidence>
<keyword evidence="14" id="KW-1185">Reference proteome</keyword>
<evidence type="ECO:0000259" key="12">
    <source>
        <dbReference type="PROSITE" id="PS50262"/>
    </source>
</evidence>
<dbReference type="InterPro" id="IPR000276">
    <property type="entry name" value="GPCR_Rhodpsn"/>
</dbReference>
<dbReference type="Ensembl" id="ENSHHUT00000060199.1">
    <property type="protein sequence ID" value="ENSHHUP00000058202.1"/>
    <property type="gene ID" value="ENSHHUG00000034646.1"/>
</dbReference>
<keyword evidence="8" id="KW-0675">Receptor</keyword>
<evidence type="ECO:0000256" key="2">
    <source>
        <dbReference type="ARBA" id="ARBA00022475"/>
    </source>
</evidence>
<dbReference type="InterPro" id="IPR050569">
    <property type="entry name" value="TAAR"/>
</dbReference>
<protein>
    <recommendedName>
        <fullName evidence="12">G-protein coupled receptors family 1 profile domain-containing protein</fullName>
    </recommendedName>
</protein>
<evidence type="ECO:0000256" key="3">
    <source>
        <dbReference type="ARBA" id="ARBA00022692"/>
    </source>
</evidence>
<feature type="transmembrane region" description="Helical" evidence="11">
    <location>
        <begin position="291"/>
        <end position="314"/>
    </location>
</feature>
<evidence type="ECO:0000256" key="5">
    <source>
        <dbReference type="ARBA" id="ARBA00023040"/>
    </source>
</evidence>
<keyword evidence="9" id="KW-0325">Glycoprotein</keyword>